<evidence type="ECO:0000256" key="2">
    <source>
        <dbReference type="ARBA" id="ARBA00022741"/>
    </source>
</evidence>
<dbReference type="EMBL" id="CP091511">
    <property type="protein sequence ID" value="UOO88073.1"/>
    <property type="molecule type" value="Genomic_DNA"/>
</dbReference>
<dbReference type="InterPro" id="IPR004130">
    <property type="entry name" value="Gpn"/>
</dbReference>
<dbReference type="RefSeq" id="WP_058356491.1">
    <property type="nucleotide sequence ID" value="NZ_CABKVG010000009.1"/>
</dbReference>
<sequence>MIESKIIFTGPVGVGKTTAIAAISDEPPIQTDARASDMTLARKANTTVAMDYGVIRLDESTKVHLYGTPGQERFDFMWEILSQGSIGLILMLDNTRSNPLKDLQFFMEAFADLIAVAPMVIGVSKMDLQSKPNLDVYREYLNNNNINAPVFEVDAREENDVKNLVMALLFSIDPGLEA</sequence>
<dbReference type="Proteomes" id="UP000832011">
    <property type="component" value="Chromosome"/>
</dbReference>
<keyword evidence="4" id="KW-0342">GTP-binding</keyword>
<gene>
    <name evidence="5" type="ORF">LVJ82_11295</name>
</gene>
<evidence type="ECO:0000256" key="4">
    <source>
        <dbReference type="ARBA" id="ARBA00023134"/>
    </source>
</evidence>
<evidence type="ECO:0000256" key="3">
    <source>
        <dbReference type="ARBA" id="ARBA00022801"/>
    </source>
</evidence>
<keyword evidence="2" id="KW-0547">Nucleotide-binding</keyword>
<dbReference type="CDD" id="cd00882">
    <property type="entry name" value="Ras_like_GTPase"/>
    <property type="match status" value="1"/>
</dbReference>
<dbReference type="PANTHER" id="PTHR42708">
    <property type="entry name" value="ATP/GTP-BINDING PROTEIN-RELATED"/>
    <property type="match status" value="1"/>
</dbReference>
<dbReference type="PANTHER" id="PTHR42708:SF1">
    <property type="entry name" value="GLIDING MOTILITY PROTEIN MGLA"/>
    <property type="match status" value="1"/>
</dbReference>
<organism evidence="5 6">
    <name type="scientific">Vitreoscilla massiliensis</name>
    <dbReference type="NCBI Taxonomy" id="1689272"/>
    <lineage>
        <taxon>Bacteria</taxon>
        <taxon>Pseudomonadati</taxon>
        <taxon>Pseudomonadota</taxon>
        <taxon>Betaproteobacteria</taxon>
        <taxon>Neisseriales</taxon>
        <taxon>Neisseriaceae</taxon>
        <taxon>Vitreoscilla</taxon>
    </lineage>
</organism>
<dbReference type="SUPFAM" id="SSF52540">
    <property type="entry name" value="P-loop containing nucleoside triphosphate hydrolases"/>
    <property type="match status" value="1"/>
</dbReference>
<proteinExistence type="inferred from homology"/>
<accession>A0ABY4DX19</accession>
<keyword evidence="6" id="KW-1185">Reference proteome</keyword>
<dbReference type="PRINTS" id="PR00449">
    <property type="entry name" value="RASTRNSFRMNG"/>
</dbReference>
<dbReference type="InterPro" id="IPR052705">
    <property type="entry name" value="Gliding_Motility_GTPase"/>
</dbReference>
<keyword evidence="3" id="KW-0378">Hydrolase</keyword>
<dbReference type="Pfam" id="PF03029">
    <property type="entry name" value="ATP_bind_1"/>
    <property type="match status" value="1"/>
</dbReference>
<evidence type="ECO:0000256" key="1">
    <source>
        <dbReference type="ARBA" id="ARBA00005290"/>
    </source>
</evidence>
<dbReference type="InterPro" id="IPR027417">
    <property type="entry name" value="P-loop_NTPase"/>
</dbReference>
<protein>
    <submittedName>
        <fullName evidence="5">ATP/GTP-binding protein</fullName>
    </submittedName>
</protein>
<evidence type="ECO:0000313" key="5">
    <source>
        <dbReference type="EMBL" id="UOO88073.1"/>
    </source>
</evidence>
<reference evidence="5 6" key="1">
    <citation type="journal article" date="2022" name="Res Sq">
        <title>Evolution of multicellular longitudinally dividing oral cavity symbionts (Neisseriaceae).</title>
        <authorList>
            <person name="Nyongesa S."/>
            <person name="Weber P."/>
            <person name="Bernet E."/>
            <person name="Pullido F."/>
            <person name="Nieckarz M."/>
            <person name="Delaby M."/>
            <person name="Nieves C."/>
            <person name="Viehboeck T."/>
            <person name="Krause N."/>
            <person name="Rivera-Millot A."/>
            <person name="Nakamura A."/>
            <person name="Vischer N."/>
            <person name="VanNieuwenhze M."/>
            <person name="Brun Y."/>
            <person name="Cava F."/>
            <person name="Bulgheresi S."/>
            <person name="Veyrier F."/>
        </authorList>
    </citation>
    <scope>NUCLEOTIDE SEQUENCE [LARGE SCALE GENOMIC DNA]</scope>
    <source>
        <strain evidence="5 6">SN4</strain>
    </source>
</reference>
<evidence type="ECO:0000313" key="6">
    <source>
        <dbReference type="Proteomes" id="UP000832011"/>
    </source>
</evidence>
<name>A0ABY4DX19_9NEIS</name>
<dbReference type="Gene3D" id="3.40.50.300">
    <property type="entry name" value="P-loop containing nucleotide triphosphate hydrolases"/>
    <property type="match status" value="1"/>
</dbReference>
<comment type="similarity">
    <text evidence="1">Belongs to the GPN-loop GTPase family.</text>
</comment>